<gene>
    <name evidence="1" type="ORF">OCV99_05365</name>
</gene>
<evidence type="ECO:0000313" key="1">
    <source>
        <dbReference type="EMBL" id="MCU6685991.1"/>
    </source>
</evidence>
<organism evidence="1 2">
    <name type="scientific">Dorea acetigenes</name>
    <dbReference type="NCBI Taxonomy" id="2981787"/>
    <lineage>
        <taxon>Bacteria</taxon>
        <taxon>Bacillati</taxon>
        <taxon>Bacillota</taxon>
        <taxon>Clostridia</taxon>
        <taxon>Lachnospirales</taxon>
        <taxon>Lachnospiraceae</taxon>
        <taxon>Dorea</taxon>
    </lineage>
</organism>
<name>A0ABT2RKT0_9FIRM</name>
<dbReference type="EMBL" id="JAOQJU010000003">
    <property type="protein sequence ID" value="MCU6685991.1"/>
    <property type="molecule type" value="Genomic_DNA"/>
</dbReference>
<evidence type="ECO:0000313" key="2">
    <source>
        <dbReference type="Proteomes" id="UP001652431"/>
    </source>
</evidence>
<dbReference type="RefSeq" id="WP_262574957.1">
    <property type="nucleotide sequence ID" value="NZ_JAOQJU010000003.1"/>
</dbReference>
<dbReference type="Proteomes" id="UP001652431">
    <property type="component" value="Unassembled WGS sequence"/>
</dbReference>
<sequence length="44" mass="5441">MNNQEKIQLLKDRLHNLETNNKENNGVQRRIRRDIRNLEKKEKI</sequence>
<proteinExistence type="predicted"/>
<reference evidence="1 2" key="1">
    <citation type="journal article" date="2021" name="ISME Commun">
        <title>Automated analysis of genomic sequences facilitates high-throughput and comprehensive description of bacteria.</title>
        <authorList>
            <person name="Hitch T.C.A."/>
        </authorList>
    </citation>
    <scope>NUCLEOTIDE SEQUENCE [LARGE SCALE GENOMIC DNA]</scope>
    <source>
        <strain evidence="1 2">Sanger_03</strain>
    </source>
</reference>
<accession>A0ABT2RKT0</accession>
<comment type="caution">
    <text evidence="1">The sequence shown here is derived from an EMBL/GenBank/DDBJ whole genome shotgun (WGS) entry which is preliminary data.</text>
</comment>
<keyword evidence="2" id="KW-1185">Reference proteome</keyword>
<evidence type="ECO:0008006" key="3">
    <source>
        <dbReference type="Google" id="ProtNLM"/>
    </source>
</evidence>
<protein>
    <recommendedName>
        <fullName evidence="3">50S ribosomal protein L29</fullName>
    </recommendedName>
</protein>